<keyword evidence="2" id="KW-0808">Transferase</keyword>
<dbReference type="GO" id="GO:0004674">
    <property type="term" value="F:protein serine/threonine kinase activity"/>
    <property type="evidence" value="ECO:0007669"/>
    <property type="project" value="UniProtKB-KW"/>
</dbReference>
<evidence type="ECO:0000256" key="1">
    <source>
        <dbReference type="ARBA" id="ARBA00022527"/>
    </source>
</evidence>
<dbReference type="Proteomes" id="UP000001072">
    <property type="component" value="Unassembled WGS sequence"/>
</dbReference>
<evidence type="ECO:0000256" key="3">
    <source>
        <dbReference type="ARBA" id="ARBA00022741"/>
    </source>
</evidence>
<keyword evidence="5" id="KW-0067">ATP-binding</keyword>
<dbReference type="STRING" id="747676.F4RNI8"/>
<evidence type="ECO:0000313" key="9">
    <source>
        <dbReference type="Proteomes" id="UP000001072"/>
    </source>
</evidence>
<dbReference type="InterPro" id="IPR051852">
    <property type="entry name" value="Alpha-type_PK"/>
</dbReference>
<accession>F4RNI8</accession>
<proteinExistence type="predicted"/>
<keyword evidence="3" id="KW-0547">Nucleotide-binding</keyword>
<name>F4RNI8_MELLP</name>
<dbReference type="PANTHER" id="PTHR45992:SF2">
    <property type="entry name" value="EUKARYOTIC ELONGATION FACTOR 2 KINASE"/>
    <property type="match status" value="1"/>
</dbReference>
<keyword evidence="4" id="KW-0418">Kinase</keyword>
<feature type="region of interest" description="Disordered" evidence="6">
    <location>
        <begin position="132"/>
        <end position="151"/>
    </location>
</feature>
<dbReference type="Gene3D" id="3.20.200.10">
    <property type="entry name" value="MHCK/EF2 kinase"/>
    <property type="match status" value="1"/>
</dbReference>
<dbReference type="GO" id="GO:1903013">
    <property type="term" value="P:response to differentiation-inducing factor 1"/>
    <property type="evidence" value="ECO:0007669"/>
    <property type="project" value="TreeGrafter"/>
</dbReference>
<dbReference type="GO" id="GO:0031037">
    <property type="term" value="P:myosin II filament disassembly"/>
    <property type="evidence" value="ECO:0007669"/>
    <property type="project" value="TreeGrafter"/>
</dbReference>
<dbReference type="VEuPathDB" id="FungiDB:MELLADRAFT_87495"/>
<dbReference type="HOGENOM" id="CLU_145559_0_0_1"/>
<dbReference type="GeneID" id="18934538"/>
<evidence type="ECO:0000256" key="5">
    <source>
        <dbReference type="ARBA" id="ARBA00022840"/>
    </source>
</evidence>
<dbReference type="OrthoDB" id="2923034at2759"/>
<dbReference type="InterPro" id="IPR011009">
    <property type="entry name" value="Kinase-like_dom_sf"/>
</dbReference>
<dbReference type="GO" id="GO:0005524">
    <property type="term" value="F:ATP binding"/>
    <property type="evidence" value="ECO:0007669"/>
    <property type="project" value="UniProtKB-KW"/>
</dbReference>
<feature type="domain" description="Alpha-type protein kinase" evidence="7">
    <location>
        <begin position="1"/>
        <end position="87"/>
    </location>
</feature>
<dbReference type="SUPFAM" id="SSF56112">
    <property type="entry name" value="Protein kinase-like (PK-like)"/>
    <property type="match status" value="1"/>
</dbReference>
<dbReference type="PROSITE" id="PS51158">
    <property type="entry name" value="ALPHA_KINASE"/>
    <property type="match status" value="1"/>
</dbReference>
<dbReference type="InterPro" id="IPR004166">
    <property type="entry name" value="a-kinase_dom"/>
</dbReference>
<evidence type="ECO:0000259" key="7">
    <source>
        <dbReference type="PROSITE" id="PS51158"/>
    </source>
</evidence>
<sequence length="151" mass="17302">MCFKIQSVTSTVDLSLAAFTHYVYKINDHKRLVADLQGAGEYLTDPLILDVKNAWVEETNTAQEGIEKFKKDHQCYSLCRDLGLPLLPGRSLNHEHEIIHEEDMIAQAKSKGHDYDHDARKYSFADIFSSIPSEQPAEDDWGKRLRPKKKT</sequence>
<dbReference type="RefSeq" id="XP_007410739.1">
    <property type="nucleotide sequence ID" value="XM_007410677.1"/>
</dbReference>
<dbReference type="AlphaFoldDB" id="F4RNI8"/>
<keyword evidence="1" id="KW-0723">Serine/threonine-protein kinase</keyword>
<dbReference type="Pfam" id="PF02816">
    <property type="entry name" value="Alpha_kinase"/>
    <property type="match status" value="1"/>
</dbReference>
<keyword evidence="9" id="KW-1185">Reference proteome</keyword>
<evidence type="ECO:0000256" key="2">
    <source>
        <dbReference type="ARBA" id="ARBA00022679"/>
    </source>
</evidence>
<evidence type="ECO:0000256" key="4">
    <source>
        <dbReference type="ARBA" id="ARBA00022777"/>
    </source>
</evidence>
<dbReference type="InParanoid" id="F4RNI8"/>
<dbReference type="EMBL" id="GL883110">
    <property type="protein sequence ID" value="EGG06088.1"/>
    <property type="molecule type" value="Genomic_DNA"/>
</dbReference>
<evidence type="ECO:0000256" key="6">
    <source>
        <dbReference type="SAM" id="MobiDB-lite"/>
    </source>
</evidence>
<protein>
    <recommendedName>
        <fullName evidence="7">Alpha-type protein kinase domain-containing protein</fullName>
    </recommendedName>
</protein>
<evidence type="ECO:0000313" key="8">
    <source>
        <dbReference type="EMBL" id="EGG06088.1"/>
    </source>
</evidence>
<gene>
    <name evidence="8" type="ORF">MELLADRAFT_87495</name>
</gene>
<dbReference type="KEGG" id="mlr:MELLADRAFT_87495"/>
<dbReference type="PANTHER" id="PTHR45992">
    <property type="entry name" value="EUKARYOTIC ELONGATION FACTOR 2 KINASE-RELATED"/>
    <property type="match status" value="1"/>
</dbReference>
<organism evidence="9">
    <name type="scientific">Melampsora larici-populina (strain 98AG31 / pathotype 3-4-7)</name>
    <name type="common">Poplar leaf rust fungus</name>
    <dbReference type="NCBI Taxonomy" id="747676"/>
    <lineage>
        <taxon>Eukaryota</taxon>
        <taxon>Fungi</taxon>
        <taxon>Dikarya</taxon>
        <taxon>Basidiomycota</taxon>
        <taxon>Pucciniomycotina</taxon>
        <taxon>Pucciniomycetes</taxon>
        <taxon>Pucciniales</taxon>
        <taxon>Melampsoraceae</taxon>
        <taxon>Melampsora</taxon>
    </lineage>
</organism>
<reference evidence="9" key="1">
    <citation type="journal article" date="2011" name="Proc. Natl. Acad. Sci. U.S.A.">
        <title>Obligate biotrophy features unraveled by the genomic analysis of rust fungi.</title>
        <authorList>
            <person name="Duplessis S."/>
            <person name="Cuomo C.A."/>
            <person name="Lin Y.-C."/>
            <person name="Aerts A."/>
            <person name="Tisserant E."/>
            <person name="Veneault-Fourrey C."/>
            <person name="Joly D.L."/>
            <person name="Hacquard S."/>
            <person name="Amselem J."/>
            <person name="Cantarel B.L."/>
            <person name="Chiu R."/>
            <person name="Coutinho P.M."/>
            <person name="Feau N."/>
            <person name="Field M."/>
            <person name="Frey P."/>
            <person name="Gelhaye E."/>
            <person name="Goldberg J."/>
            <person name="Grabherr M.G."/>
            <person name="Kodira C.D."/>
            <person name="Kohler A."/>
            <person name="Kuees U."/>
            <person name="Lindquist E.A."/>
            <person name="Lucas S.M."/>
            <person name="Mago R."/>
            <person name="Mauceli E."/>
            <person name="Morin E."/>
            <person name="Murat C."/>
            <person name="Pangilinan J.L."/>
            <person name="Park R."/>
            <person name="Pearson M."/>
            <person name="Quesneville H."/>
            <person name="Rouhier N."/>
            <person name="Sakthikumar S."/>
            <person name="Salamov A.A."/>
            <person name="Schmutz J."/>
            <person name="Selles B."/>
            <person name="Shapiro H."/>
            <person name="Tanguay P."/>
            <person name="Tuskan G.A."/>
            <person name="Henrissat B."/>
            <person name="Van de Peer Y."/>
            <person name="Rouze P."/>
            <person name="Ellis J.G."/>
            <person name="Dodds P.N."/>
            <person name="Schein J.E."/>
            <person name="Zhong S."/>
            <person name="Hamelin R.C."/>
            <person name="Grigoriev I.V."/>
            <person name="Szabo L.J."/>
            <person name="Martin F."/>
        </authorList>
    </citation>
    <scope>NUCLEOTIDE SEQUENCE [LARGE SCALE GENOMIC DNA]</scope>
    <source>
        <strain evidence="9">98AG31 / pathotype 3-4-7</strain>
    </source>
</reference>